<dbReference type="InterPro" id="IPR000463">
    <property type="entry name" value="Fatty_acid-bd"/>
</dbReference>
<keyword evidence="7" id="KW-1185">Reference proteome</keyword>
<comment type="caution">
    <text evidence="6">The sequence shown here is derived from an EMBL/GenBank/DDBJ whole genome shotgun (WGS) entry which is preliminary data.</text>
</comment>
<evidence type="ECO:0000259" key="5">
    <source>
        <dbReference type="PROSITE" id="PS00214"/>
    </source>
</evidence>
<feature type="domain" description="Cytosolic fatty-acid binding proteins" evidence="5">
    <location>
        <begin position="7"/>
        <end position="24"/>
    </location>
</feature>
<evidence type="ECO:0000256" key="2">
    <source>
        <dbReference type="ARBA" id="ARBA00011245"/>
    </source>
</evidence>
<evidence type="ECO:0000313" key="6">
    <source>
        <dbReference type="EMBL" id="TRZ15255.1"/>
    </source>
</evidence>
<proteinExistence type="inferred from homology"/>
<dbReference type="GO" id="GO:0008289">
    <property type="term" value="F:lipid binding"/>
    <property type="evidence" value="ECO:0007669"/>
    <property type="project" value="InterPro"/>
</dbReference>
<keyword evidence="3" id="KW-0813">Transport</keyword>
<comment type="subunit">
    <text evidence="2">Monomer.</text>
</comment>
<dbReference type="EMBL" id="SWJQ01000376">
    <property type="protein sequence ID" value="TRZ15255.1"/>
    <property type="molecule type" value="Genomic_DNA"/>
</dbReference>
<comment type="similarity">
    <text evidence="1 3">Belongs to the calycin superfamily. Fatty-acid binding protein (FABP) family.</text>
</comment>
<dbReference type="Gene3D" id="2.40.128.20">
    <property type="match status" value="1"/>
</dbReference>
<dbReference type="SUPFAM" id="SSF50814">
    <property type="entry name" value="Lipocalins"/>
    <property type="match status" value="1"/>
</dbReference>
<name>A0A8K1GAX4_9PASS</name>
<reference evidence="6" key="1">
    <citation type="submission" date="2019-04" db="EMBL/GenBank/DDBJ databases">
        <title>Genome assembly of Zosterops borbonicus 15179.</title>
        <authorList>
            <person name="Leroy T."/>
            <person name="Anselmetti Y."/>
            <person name="Tilak M.-K."/>
            <person name="Nabholz B."/>
        </authorList>
    </citation>
    <scope>NUCLEOTIDE SEQUENCE</scope>
    <source>
        <strain evidence="6">HGM_15179</strain>
        <tissue evidence="6">Muscle</tissue>
    </source>
</reference>
<organism evidence="6 7">
    <name type="scientific">Zosterops borbonicus</name>
    <dbReference type="NCBI Taxonomy" id="364589"/>
    <lineage>
        <taxon>Eukaryota</taxon>
        <taxon>Metazoa</taxon>
        <taxon>Chordata</taxon>
        <taxon>Craniata</taxon>
        <taxon>Vertebrata</taxon>
        <taxon>Euteleostomi</taxon>
        <taxon>Archelosauria</taxon>
        <taxon>Archosauria</taxon>
        <taxon>Dinosauria</taxon>
        <taxon>Saurischia</taxon>
        <taxon>Theropoda</taxon>
        <taxon>Coelurosauria</taxon>
        <taxon>Aves</taxon>
        <taxon>Neognathae</taxon>
        <taxon>Neoaves</taxon>
        <taxon>Telluraves</taxon>
        <taxon>Australaves</taxon>
        <taxon>Passeriformes</taxon>
        <taxon>Sylvioidea</taxon>
        <taxon>Zosteropidae</taxon>
        <taxon>Zosterops</taxon>
    </lineage>
</organism>
<accession>A0A8K1GAX4</accession>
<dbReference type="Proteomes" id="UP000796761">
    <property type="component" value="Unassembled WGS sequence"/>
</dbReference>
<feature type="region of interest" description="Disordered" evidence="4">
    <location>
        <begin position="161"/>
        <end position="191"/>
    </location>
</feature>
<dbReference type="InterPro" id="IPR012674">
    <property type="entry name" value="Calycin"/>
</dbReference>
<sequence length="191" mass="21391">MPADYNGTWEMVSNENFEGYMVALGIDFATRKIAKHLKQTKEIFQDGDNFKTKTLSTFRNYELDYTVGVEFEEHTKGLDNRVVKSLVTWDGDKLVCVQKGEKNNRGWKHWIEGDILHLRCCHHFKLTALASSISVFGAARIGSAGHGESFQQLLTEATPAAPALPKLGHAKPINPEEKSLKNTKALPNCED</sequence>
<gene>
    <name evidence="6" type="ORF">HGM15179_011853</name>
</gene>
<dbReference type="Pfam" id="PF00061">
    <property type="entry name" value="Lipocalin"/>
    <property type="match status" value="1"/>
</dbReference>
<dbReference type="PANTHER" id="PTHR11955">
    <property type="entry name" value="FATTY ACID BINDING PROTEIN"/>
    <property type="match status" value="1"/>
</dbReference>
<evidence type="ECO:0000313" key="7">
    <source>
        <dbReference type="Proteomes" id="UP000796761"/>
    </source>
</evidence>
<protein>
    <recommendedName>
        <fullName evidence="5">Cytosolic fatty-acid binding proteins domain-containing protein</fullName>
    </recommendedName>
</protein>
<dbReference type="PROSITE" id="PS00214">
    <property type="entry name" value="FABP"/>
    <property type="match status" value="1"/>
</dbReference>
<dbReference type="InterPro" id="IPR000566">
    <property type="entry name" value="Lipocln_cytosolic_FA-bd_dom"/>
</dbReference>
<dbReference type="InterPro" id="IPR031259">
    <property type="entry name" value="ILBP"/>
</dbReference>
<evidence type="ECO:0000256" key="4">
    <source>
        <dbReference type="SAM" id="MobiDB-lite"/>
    </source>
</evidence>
<evidence type="ECO:0000256" key="1">
    <source>
        <dbReference type="ARBA" id="ARBA00008390"/>
    </source>
</evidence>
<dbReference type="OrthoDB" id="354351at2759"/>
<dbReference type="PRINTS" id="PR00178">
    <property type="entry name" value="FATTYACIDBP"/>
</dbReference>
<dbReference type="FunFam" id="2.40.128.20:FF:000001">
    <property type="entry name" value="Fatty acid-binding protein, adipocyte"/>
    <property type="match status" value="1"/>
</dbReference>
<evidence type="ECO:0000256" key="3">
    <source>
        <dbReference type="RuleBase" id="RU003696"/>
    </source>
</evidence>
<dbReference type="AlphaFoldDB" id="A0A8K1GAX4"/>